<dbReference type="AlphaFoldDB" id="A0A8C4N6I9"/>
<dbReference type="PANTHER" id="PTHR15186">
    <property type="entry name" value="RE48077P"/>
    <property type="match status" value="1"/>
</dbReference>
<evidence type="ECO:0000256" key="4">
    <source>
        <dbReference type="ARBA" id="ARBA00022692"/>
    </source>
</evidence>
<dbReference type="GO" id="GO:0005741">
    <property type="term" value="C:mitochondrial outer membrane"/>
    <property type="evidence" value="ECO:0007669"/>
    <property type="project" value="TreeGrafter"/>
</dbReference>
<dbReference type="Gene3D" id="6.10.250.1020">
    <property type="match status" value="1"/>
</dbReference>
<reference evidence="11" key="1">
    <citation type="submission" date="2025-08" db="UniProtKB">
        <authorList>
            <consortium name="Ensembl"/>
        </authorList>
    </citation>
    <scope>IDENTIFICATION</scope>
</reference>
<dbReference type="PANTHER" id="PTHR15186:SF5">
    <property type="entry name" value="BNIP3, ISOFORM A"/>
    <property type="match status" value="1"/>
</dbReference>
<evidence type="ECO:0000256" key="6">
    <source>
        <dbReference type="ARBA" id="ARBA00022989"/>
    </source>
</evidence>
<evidence type="ECO:0000256" key="8">
    <source>
        <dbReference type="ARBA" id="ARBA00023136"/>
    </source>
</evidence>
<evidence type="ECO:0000256" key="5">
    <source>
        <dbReference type="ARBA" id="ARBA00022703"/>
    </source>
</evidence>
<organism evidence="11 12">
    <name type="scientific">Eptatretus burgeri</name>
    <name type="common">Inshore hagfish</name>
    <dbReference type="NCBI Taxonomy" id="7764"/>
    <lineage>
        <taxon>Eukaryota</taxon>
        <taxon>Metazoa</taxon>
        <taxon>Chordata</taxon>
        <taxon>Craniata</taxon>
        <taxon>Vertebrata</taxon>
        <taxon>Cyclostomata</taxon>
        <taxon>Myxini</taxon>
        <taxon>Myxiniformes</taxon>
        <taxon>Myxinidae</taxon>
        <taxon>Eptatretinae</taxon>
        <taxon>Eptatretus</taxon>
    </lineage>
</organism>
<evidence type="ECO:0000256" key="10">
    <source>
        <dbReference type="SAM" id="Phobius"/>
    </source>
</evidence>
<dbReference type="Ensembl" id="ENSEBUT00000002421.1">
    <property type="protein sequence ID" value="ENSEBUP00000002075.1"/>
    <property type="gene ID" value="ENSEBUG00000001612.1"/>
</dbReference>
<keyword evidence="12" id="KW-1185">Reference proteome</keyword>
<evidence type="ECO:0000256" key="2">
    <source>
        <dbReference type="ARBA" id="ARBA00004325"/>
    </source>
</evidence>
<dbReference type="GO" id="GO:0097345">
    <property type="term" value="P:mitochondrial outer membrane permeabilization"/>
    <property type="evidence" value="ECO:0007669"/>
    <property type="project" value="TreeGrafter"/>
</dbReference>
<dbReference type="GO" id="GO:0043065">
    <property type="term" value="P:positive regulation of apoptotic process"/>
    <property type="evidence" value="ECO:0007669"/>
    <property type="project" value="InterPro"/>
</dbReference>
<keyword evidence="4 10" id="KW-0812">Transmembrane</keyword>
<name>A0A8C4N6I9_EPTBU</name>
<evidence type="ECO:0000256" key="9">
    <source>
        <dbReference type="SAM" id="MobiDB-lite"/>
    </source>
</evidence>
<evidence type="ECO:0000313" key="11">
    <source>
        <dbReference type="Ensembl" id="ENSEBUP00000002075.1"/>
    </source>
</evidence>
<comment type="subcellular location">
    <subcellularLocation>
        <location evidence="1">Membrane</location>
        <topology evidence="1">Single-pass membrane protein</topology>
    </subcellularLocation>
    <subcellularLocation>
        <location evidence="2">Mitochondrion membrane</location>
    </subcellularLocation>
</comment>
<comment type="similarity">
    <text evidence="3">Belongs to the NIP3 family.</text>
</comment>
<dbReference type="Pfam" id="PF06553">
    <property type="entry name" value="BNIP3"/>
    <property type="match status" value="1"/>
</dbReference>
<dbReference type="GO" id="GO:0005783">
    <property type="term" value="C:endoplasmic reticulum"/>
    <property type="evidence" value="ECO:0007669"/>
    <property type="project" value="TreeGrafter"/>
</dbReference>
<accession>A0A8C4N6I9</accession>
<evidence type="ECO:0000256" key="3">
    <source>
        <dbReference type="ARBA" id="ARBA00007710"/>
    </source>
</evidence>
<proteinExistence type="inferred from homology"/>
<evidence type="ECO:0000256" key="1">
    <source>
        <dbReference type="ARBA" id="ARBA00004167"/>
    </source>
</evidence>
<keyword evidence="8 10" id="KW-0472">Membrane</keyword>
<feature type="compositionally biased region" description="Basic and acidic residues" evidence="9">
    <location>
        <begin position="46"/>
        <end position="59"/>
    </location>
</feature>
<dbReference type="GO" id="GO:0005635">
    <property type="term" value="C:nuclear envelope"/>
    <property type="evidence" value="ECO:0007669"/>
    <property type="project" value="TreeGrafter"/>
</dbReference>
<evidence type="ECO:0000256" key="7">
    <source>
        <dbReference type="ARBA" id="ARBA00023128"/>
    </source>
</evidence>
<reference evidence="11" key="2">
    <citation type="submission" date="2025-09" db="UniProtKB">
        <authorList>
            <consortium name="Ensembl"/>
        </authorList>
    </citation>
    <scope>IDENTIFICATION</scope>
</reference>
<feature type="transmembrane region" description="Helical" evidence="10">
    <location>
        <begin position="158"/>
        <end position="180"/>
    </location>
</feature>
<sequence>PPASVPAVSCWTFGSWVELQPSRNGGNGSGLSQLQPPPSSSPFNGELERILLDAQRESGRSSQASESPPLTHSPGVPLAGEGESIGDRNSCQSDEDDRGGDSDSPLKKNQEWILDWSSRPENLPAKELEFLRRHQASAGLSVRRSGAMRRGGLFSQDFLLLSLPSLLVSHLLVLGLGMLLGRKLAASSSHNP</sequence>
<keyword evidence="6 10" id="KW-1133">Transmembrane helix</keyword>
<dbReference type="Proteomes" id="UP000694388">
    <property type="component" value="Unplaced"/>
</dbReference>
<protein>
    <submittedName>
        <fullName evidence="11">Zgc:73226</fullName>
    </submittedName>
</protein>
<dbReference type="GO" id="GO:0042802">
    <property type="term" value="F:identical protein binding"/>
    <property type="evidence" value="ECO:0007669"/>
    <property type="project" value="UniProtKB-ARBA"/>
</dbReference>
<evidence type="ECO:0000313" key="12">
    <source>
        <dbReference type="Proteomes" id="UP000694388"/>
    </source>
</evidence>
<keyword evidence="7" id="KW-0496">Mitochondrion</keyword>
<dbReference type="GeneTree" id="ENSGT00390000013415"/>
<dbReference type="InterPro" id="IPR010548">
    <property type="entry name" value="BNIP3"/>
</dbReference>
<feature type="compositionally biased region" description="Polar residues" evidence="9">
    <location>
        <begin position="60"/>
        <end position="70"/>
    </location>
</feature>
<keyword evidence="5" id="KW-0053">Apoptosis</keyword>
<feature type="region of interest" description="Disordered" evidence="9">
    <location>
        <begin position="19"/>
        <end position="107"/>
    </location>
</feature>